<protein>
    <recommendedName>
        <fullName evidence="4">DUF4913 domain-containing protein</fullName>
    </recommendedName>
</protein>
<dbReference type="AlphaFoldDB" id="A0A9X2KKL2"/>
<reference evidence="2" key="1">
    <citation type="submission" date="2022-06" db="EMBL/GenBank/DDBJ databases">
        <title>Rothia sp. isolated from sandalwood seedling.</title>
        <authorList>
            <person name="Tuikhar N."/>
            <person name="Kirdat K."/>
            <person name="Thorat V."/>
            <person name="Swetha P."/>
            <person name="Padma S."/>
            <person name="Sundararaj R."/>
            <person name="Yadav A."/>
        </authorList>
    </citation>
    <scope>NUCLEOTIDE SEQUENCE</scope>
    <source>
        <strain evidence="2">AR01</strain>
    </source>
</reference>
<comment type="caution">
    <text evidence="2">The sequence shown here is derived from an EMBL/GenBank/DDBJ whole genome shotgun (WGS) entry which is preliminary data.</text>
</comment>
<accession>A0A9X2KKL2</accession>
<proteinExistence type="predicted"/>
<feature type="region of interest" description="Disordered" evidence="1">
    <location>
        <begin position="1"/>
        <end position="36"/>
    </location>
</feature>
<dbReference type="EMBL" id="JANAFB010000006">
    <property type="protein sequence ID" value="MCP3425171.1"/>
    <property type="molecule type" value="Genomic_DNA"/>
</dbReference>
<evidence type="ECO:0000313" key="3">
    <source>
        <dbReference type="Proteomes" id="UP001139502"/>
    </source>
</evidence>
<gene>
    <name evidence="2" type="ORF">NBM05_03795</name>
</gene>
<evidence type="ECO:0008006" key="4">
    <source>
        <dbReference type="Google" id="ProtNLM"/>
    </source>
</evidence>
<evidence type="ECO:0000256" key="1">
    <source>
        <dbReference type="SAM" id="MobiDB-lite"/>
    </source>
</evidence>
<keyword evidence="3" id="KW-1185">Reference proteome</keyword>
<evidence type="ECO:0000313" key="2">
    <source>
        <dbReference type="EMBL" id="MCP3425171.1"/>
    </source>
</evidence>
<organism evidence="2 3">
    <name type="scientific">Rothia santali</name>
    <dbReference type="NCBI Taxonomy" id="2949643"/>
    <lineage>
        <taxon>Bacteria</taxon>
        <taxon>Bacillati</taxon>
        <taxon>Actinomycetota</taxon>
        <taxon>Actinomycetes</taxon>
        <taxon>Micrococcales</taxon>
        <taxon>Micrococcaceae</taxon>
        <taxon>Rothia</taxon>
    </lineage>
</organism>
<name>A0A9X2KKL2_9MICC</name>
<sequence>MDEQYEHADPVTGELPEPPEPEGPEEPDESPDPFDRLLGLVESHDGALGELQESVKWLLDQFTDDGEQKFKPVLWSWRYVTGENREKLWEHLSDYIAWINRRYFSTDHSRYILPCWYRHGVVVEELTGMWAAWWEAMYNHRSPTSAYADYHRRFFWPGLEVIDRHLKGCRDARKGHQEMSPVDLSPDPDMEQIIAGDVADHPDVDRTHTL</sequence>
<dbReference type="Proteomes" id="UP001139502">
    <property type="component" value="Unassembled WGS sequence"/>
</dbReference>
<feature type="compositionally biased region" description="Acidic residues" evidence="1">
    <location>
        <begin position="17"/>
        <end position="32"/>
    </location>
</feature>
<dbReference type="RefSeq" id="WP_254165230.1">
    <property type="nucleotide sequence ID" value="NZ_JANAFB010000006.1"/>
</dbReference>